<gene>
    <name evidence="7" type="primary">rpsD</name>
    <name evidence="11" type="ORF">COT52_01945</name>
</gene>
<dbReference type="PROSITE" id="PS50889">
    <property type="entry name" value="S4"/>
    <property type="match status" value="1"/>
</dbReference>
<sequence>MARYIGPKCKLCRREGAKLFIKGSRCLSDKCGLTRRQQAPGVHGTSRKRLSDYGRGLREKQKAKRTYGLLERQFRRYFEIASLETGNVGHAFMALLESRLDNIVYSLGMTASRGQARQFIRYGRIQVGEKVVKSPSFKVKPGLVISFTNKDQPLVRDAALPAWLSWDISKKRGTMEKYPKREQINQDINEQLIIEHYSR</sequence>
<keyword evidence="5 7" id="KW-0687">Ribonucleoprotein</keyword>
<proteinExistence type="inferred from homology"/>
<dbReference type="GO" id="GO:0015935">
    <property type="term" value="C:small ribosomal subunit"/>
    <property type="evidence" value="ECO:0007669"/>
    <property type="project" value="InterPro"/>
</dbReference>
<comment type="function">
    <text evidence="7">One of the primary rRNA binding proteins, it binds directly to 16S rRNA where it nucleates assembly of the body of the 30S subunit.</text>
</comment>
<evidence type="ECO:0000256" key="1">
    <source>
        <dbReference type="ARBA" id="ARBA00007465"/>
    </source>
</evidence>
<dbReference type="InterPro" id="IPR001912">
    <property type="entry name" value="Ribosomal_uS4_N"/>
</dbReference>
<dbReference type="GO" id="GO:0006412">
    <property type="term" value="P:translation"/>
    <property type="evidence" value="ECO:0007669"/>
    <property type="project" value="UniProtKB-UniRule"/>
</dbReference>
<accession>A0A2H0X761</accession>
<dbReference type="SMART" id="SM00363">
    <property type="entry name" value="S4"/>
    <property type="match status" value="1"/>
</dbReference>
<name>A0A2H0X761_UNCKA</name>
<dbReference type="Pfam" id="PF00163">
    <property type="entry name" value="Ribosomal_S4"/>
    <property type="match status" value="1"/>
</dbReference>
<dbReference type="InterPro" id="IPR002942">
    <property type="entry name" value="S4_RNA-bd"/>
</dbReference>
<evidence type="ECO:0000313" key="12">
    <source>
        <dbReference type="Proteomes" id="UP000231414"/>
    </source>
</evidence>
<evidence type="ECO:0000256" key="3">
    <source>
        <dbReference type="ARBA" id="ARBA00022884"/>
    </source>
</evidence>
<dbReference type="EMBL" id="PEYW01000029">
    <property type="protein sequence ID" value="PIS20763.1"/>
    <property type="molecule type" value="Genomic_DNA"/>
</dbReference>
<evidence type="ECO:0000259" key="9">
    <source>
        <dbReference type="SMART" id="SM00363"/>
    </source>
</evidence>
<dbReference type="PROSITE" id="PS00632">
    <property type="entry name" value="RIBOSOMAL_S4"/>
    <property type="match status" value="1"/>
</dbReference>
<comment type="function">
    <text evidence="7">With S5 and S12 plays an important role in translational accuracy.</text>
</comment>
<dbReference type="CDD" id="cd00165">
    <property type="entry name" value="S4"/>
    <property type="match status" value="1"/>
</dbReference>
<dbReference type="NCBIfam" id="TIGR01017">
    <property type="entry name" value="rpsD_bact"/>
    <property type="match status" value="1"/>
</dbReference>
<organism evidence="11 12">
    <name type="scientific">candidate division WWE3 bacterium CG08_land_8_20_14_0_20_43_13</name>
    <dbReference type="NCBI Taxonomy" id="1975087"/>
    <lineage>
        <taxon>Bacteria</taxon>
        <taxon>Katanobacteria</taxon>
    </lineage>
</organism>
<evidence type="ECO:0000259" key="10">
    <source>
        <dbReference type="SMART" id="SM01390"/>
    </source>
</evidence>
<dbReference type="GO" id="GO:0019843">
    <property type="term" value="F:rRNA binding"/>
    <property type="evidence" value="ECO:0007669"/>
    <property type="project" value="UniProtKB-UniRule"/>
</dbReference>
<protein>
    <recommendedName>
        <fullName evidence="6 7">Small ribosomal subunit protein uS4</fullName>
    </recommendedName>
</protein>
<dbReference type="InterPro" id="IPR022801">
    <property type="entry name" value="Ribosomal_uS4"/>
</dbReference>
<comment type="caution">
    <text evidence="11">The sequence shown here is derived from an EMBL/GenBank/DDBJ whole genome shotgun (WGS) entry which is preliminary data.</text>
</comment>
<comment type="subunit">
    <text evidence="7">Part of the 30S ribosomal subunit. Contacts protein S5. The interaction surface between S4 and S5 is involved in control of translational fidelity.</text>
</comment>
<dbReference type="InterPro" id="IPR005709">
    <property type="entry name" value="Ribosomal_uS4_bac-type"/>
</dbReference>
<dbReference type="InterPro" id="IPR036986">
    <property type="entry name" value="S4_RNA-bd_sf"/>
</dbReference>
<comment type="similarity">
    <text evidence="1 7 8">Belongs to the universal ribosomal protein uS4 family.</text>
</comment>
<evidence type="ECO:0000256" key="2">
    <source>
        <dbReference type="ARBA" id="ARBA00022730"/>
    </source>
</evidence>
<dbReference type="PANTHER" id="PTHR11831:SF4">
    <property type="entry name" value="SMALL RIBOSOMAL SUBUNIT PROTEIN US4M"/>
    <property type="match status" value="1"/>
</dbReference>
<dbReference type="GO" id="GO:0042274">
    <property type="term" value="P:ribosomal small subunit biogenesis"/>
    <property type="evidence" value="ECO:0007669"/>
    <property type="project" value="TreeGrafter"/>
</dbReference>
<keyword evidence="3 7" id="KW-0694">RNA-binding</keyword>
<dbReference type="SMART" id="SM01390">
    <property type="entry name" value="Ribosomal_S4"/>
    <property type="match status" value="1"/>
</dbReference>
<dbReference type="GO" id="GO:0003735">
    <property type="term" value="F:structural constituent of ribosome"/>
    <property type="evidence" value="ECO:0007669"/>
    <property type="project" value="InterPro"/>
</dbReference>
<dbReference type="PANTHER" id="PTHR11831">
    <property type="entry name" value="30S 40S RIBOSOMAL PROTEIN"/>
    <property type="match status" value="1"/>
</dbReference>
<keyword evidence="4 7" id="KW-0689">Ribosomal protein</keyword>
<evidence type="ECO:0000256" key="8">
    <source>
        <dbReference type="RuleBase" id="RU003699"/>
    </source>
</evidence>
<dbReference type="InterPro" id="IPR018079">
    <property type="entry name" value="Ribosomal_uS4_CS"/>
</dbReference>
<dbReference type="HAMAP" id="MF_01306_B">
    <property type="entry name" value="Ribosomal_uS4_B"/>
    <property type="match status" value="1"/>
</dbReference>
<evidence type="ECO:0000313" key="11">
    <source>
        <dbReference type="EMBL" id="PIS20763.1"/>
    </source>
</evidence>
<evidence type="ECO:0000256" key="7">
    <source>
        <dbReference type="HAMAP-Rule" id="MF_01306"/>
    </source>
</evidence>
<dbReference type="FunFam" id="1.10.1050.10:FF:000001">
    <property type="entry name" value="30S ribosomal protein S4"/>
    <property type="match status" value="1"/>
</dbReference>
<evidence type="ECO:0000256" key="5">
    <source>
        <dbReference type="ARBA" id="ARBA00023274"/>
    </source>
</evidence>
<keyword evidence="2 7" id="KW-0699">rRNA-binding</keyword>
<reference evidence="12" key="1">
    <citation type="submission" date="2017-09" db="EMBL/GenBank/DDBJ databases">
        <title>Depth-based differentiation of microbial function through sediment-hosted aquifers and enrichment of novel symbionts in the deep terrestrial subsurface.</title>
        <authorList>
            <person name="Probst A.J."/>
            <person name="Ladd B."/>
            <person name="Jarett J.K."/>
            <person name="Geller-Mcgrath D.E."/>
            <person name="Sieber C.M.K."/>
            <person name="Emerson J.B."/>
            <person name="Anantharaman K."/>
            <person name="Thomas B.C."/>
            <person name="Malmstrom R."/>
            <person name="Stieglmeier M."/>
            <person name="Klingl A."/>
            <person name="Woyke T."/>
            <person name="Ryan C.M."/>
            <person name="Banfield J.F."/>
        </authorList>
    </citation>
    <scope>NUCLEOTIDE SEQUENCE [LARGE SCALE GENOMIC DNA]</scope>
</reference>
<dbReference type="Proteomes" id="UP000231414">
    <property type="component" value="Unassembled WGS sequence"/>
</dbReference>
<dbReference type="NCBIfam" id="NF003717">
    <property type="entry name" value="PRK05327.1"/>
    <property type="match status" value="1"/>
</dbReference>
<dbReference type="AlphaFoldDB" id="A0A2H0X761"/>
<dbReference type="SUPFAM" id="SSF55174">
    <property type="entry name" value="Alpha-L RNA-binding motif"/>
    <property type="match status" value="1"/>
</dbReference>
<evidence type="ECO:0000256" key="4">
    <source>
        <dbReference type="ARBA" id="ARBA00022980"/>
    </source>
</evidence>
<feature type="domain" description="RNA-binding S4" evidence="9">
    <location>
        <begin position="98"/>
        <end position="160"/>
    </location>
</feature>
<dbReference type="Pfam" id="PF01479">
    <property type="entry name" value="S4"/>
    <property type="match status" value="1"/>
</dbReference>
<dbReference type="Gene3D" id="1.10.1050.10">
    <property type="entry name" value="Ribosomal Protein S4 Delta 41, Chain A, domain 1"/>
    <property type="match status" value="1"/>
</dbReference>
<dbReference type="Gene3D" id="3.10.290.10">
    <property type="entry name" value="RNA-binding S4 domain"/>
    <property type="match status" value="1"/>
</dbReference>
<evidence type="ECO:0000256" key="6">
    <source>
        <dbReference type="ARBA" id="ARBA00035254"/>
    </source>
</evidence>
<feature type="domain" description="Small ribosomal subunit protein uS4 N-terminal" evidence="10">
    <location>
        <begin position="3"/>
        <end position="97"/>
    </location>
</feature>